<dbReference type="KEGG" id="mtar:DF168_01086"/>
<dbReference type="InterPro" id="IPR001279">
    <property type="entry name" value="Metallo-B-lactamas"/>
</dbReference>
<proteinExistence type="predicted"/>
<evidence type="ECO:0000313" key="2">
    <source>
        <dbReference type="EMBL" id="AWT59889.1"/>
    </source>
</evidence>
<feature type="domain" description="Metallo-beta-lactamase" evidence="1">
    <location>
        <begin position="11"/>
        <end position="197"/>
    </location>
</feature>
<dbReference type="PANTHER" id="PTHR47619:SF1">
    <property type="entry name" value="EXODEOXYRIBONUCLEASE WALJ"/>
    <property type="match status" value="1"/>
</dbReference>
<dbReference type="Gene3D" id="3.60.15.10">
    <property type="entry name" value="Ribonuclease Z/Hydroxyacylglutathione hydrolase-like"/>
    <property type="match status" value="1"/>
</dbReference>
<dbReference type="InterPro" id="IPR052533">
    <property type="entry name" value="WalJ/YycJ-like"/>
</dbReference>
<dbReference type="SUPFAM" id="SSF56281">
    <property type="entry name" value="Metallo-hydrolase/oxidoreductase"/>
    <property type="match status" value="1"/>
</dbReference>
<dbReference type="SMART" id="SM00849">
    <property type="entry name" value="Lactamase_B"/>
    <property type="match status" value="1"/>
</dbReference>
<dbReference type="EMBL" id="CP029803">
    <property type="protein sequence ID" value="AWT59889.1"/>
    <property type="molecule type" value="Genomic_DNA"/>
</dbReference>
<organism evidence="2 3">
    <name type="scientific">Candidatus Moanibacter tarae</name>
    <dbReference type="NCBI Taxonomy" id="2200854"/>
    <lineage>
        <taxon>Bacteria</taxon>
        <taxon>Pseudomonadati</taxon>
        <taxon>Verrucomicrobiota</taxon>
        <taxon>Opitutia</taxon>
        <taxon>Puniceicoccales</taxon>
        <taxon>Puniceicoccales incertae sedis</taxon>
        <taxon>Candidatus Moanibacter</taxon>
    </lineage>
</organism>
<dbReference type="PANTHER" id="PTHR47619">
    <property type="entry name" value="METALLO-HYDROLASE YYCJ-RELATED"/>
    <property type="match status" value="1"/>
</dbReference>
<keyword evidence="2" id="KW-0378">Hydrolase</keyword>
<reference evidence="2 3" key="1">
    <citation type="submission" date="2018-06" db="EMBL/GenBank/DDBJ databases">
        <title>Draft Genome Sequence of a Novel Marine Bacterium Related to the Verrucomicrobia.</title>
        <authorList>
            <person name="Vosseberg J."/>
            <person name="Martijn J."/>
            <person name="Ettema T.J.G."/>
        </authorList>
    </citation>
    <scope>NUCLEOTIDE SEQUENCE [LARGE SCALE GENOMIC DNA]</scope>
    <source>
        <strain evidence="2">TARA_B100001123</strain>
    </source>
</reference>
<sequence length="266" mass="29883">MFLQILGSSSSGNCALLVTEQCRVLIDAGFSTRKTCAFLEASGESINSIDAIFVTHEHSDHTAGLTGLSKIPHIRTFANFSTAKAIQDSLKRKANWQIFETGRTFRFRDLEITSFPVPHDALDPVGFVFASGGEDLFNPRRSMAWCLDLGHIPQLVREHVRPVNVLVMEANYETDMLNEDKKRPWSVKQRIKSRHGHLSNASALEFLRTESEPGWEKVFLVHLSKDCNDVSLISSLINQSPFEGEKRKFTISVVDPNGEHTPPYQL</sequence>
<evidence type="ECO:0000313" key="3">
    <source>
        <dbReference type="Proteomes" id="UP000247465"/>
    </source>
</evidence>
<dbReference type="GO" id="GO:0016787">
    <property type="term" value="F:hydrolase activity"/>
    <property type="evidence" value="ECO:0007669"/>
    <property type="project" value="UniProtKB-KW"/>
</dbReference>
<accession>A0A2Z4ACN4</accession>
<gene>
    <name evidence="2" type="primary">yycJ</name>
    <name evidence="2" type="ORF">DF168_01086</name>
</gene>
<name>A0A2Z4ACN4_9BACT</name>
<dbReference type="EC" id="3.-.-.-" evidence="2"/>
<protein>
    <submittedName>
        <fullName evidence="2">Metallo-hydrolase YycJ</fullName>
        <ecNumber evidence="2">3.-.-.-</ecNumber>
    </submittedName>
</protein>
<dbReference type="Pfam" id="PF12706">
    <property type="entry name" value="Lactamase_B_2"/>
    <property type="match status" value="1"/>
</dbReference>
<dbReference type="AlphaFoldDB" id="A0A2Z4ACN4"/>
<dbReference type="InterPro" id="IPR036866">
    <property type="entry name" value="RibonucZ/Hydroxyglut_hydro"/>
</dbReference>
<dbReference type="Proteomes" id="UP000247465">
    <property type="component" value="Chromosome"/>
</dbReference>
<evidence type="ECO:0000259" key="1">
    <source>
        <dbReference type="SMART" id="SM00849"/>
    </source>
</evidence>